<dbReference type="InterPro" id="IPR014048">
    <property type="entry name" value="MethylDNA_cys_MeTrfase_DNA-bd"/>
</dbReference>
<dbReference type="CDD" id="cd06445">
    <property type="entry name" value="ATase"/>
    <property type="match status" value="1"/>
</dbReference>
<comment type="catalytic activity">
    <reaction evidence="1">
        <text>a 4-O-methyl-thymidine in DNA + L-cysteinyl-[protein] = a thymidine in DNA + S-methyl-L-cysteinyl-[protein]</text>
        <dbReference type="Rhea" id="RHEA:53428"/>
        <dbReference type="Rhea" id="RHEA-COMP:10131"/>
        <dbReference type="Rhea" id="RHEA-COMP:10132"/>
        <dbReference type="Rhea" id="RHEA-COMP:13555"/>
        <dbReference type="Rhea" id="RHEA-COMP:13556"/>
        <dbReference type="ChEBI" id="CHEBI:29950"/>
        <dbReference type="ChEBI" id="CHEBI:82612"/>
        <dbReference type="ChEBI" id="CHEBI:137386"/>
        <dbReference type="ChEBI" id="CHEBI:137387"/>
        <dbReference type="EC" id="2.1.1.63"/>
    </reaction>
</comment>
<evidence type="ECO:0000256" key="5">
    <source>
        <dbReference type="ARBA" id="ARBA00022679"/>
    </source>
</evidence>
<accession>A0A381E146</accession>
<dbReference type="GO" id="GO:0032259">
    <property type="term" value="P:methylation"/>
    <property type="evidence" value="ECO:0007669"/>
    <property type="project" value="UniProtKB-KW"/>
</dbReference>
<reference evidence="10 11" key="1">
    <citation type="submission" date="2018-06" db="EMBL/GenBank/DDBJ databases">
        <authorList>
            <consortium name="Pathogen Informatics"/>
            <person name="Doyle S."/>
        </authorList>
    </citation>
    <scope>NUCLEOTIDE SEQUENCE [LARGE SCALE GENOMIC DNA]</scope>
    <source>
        <strain evidence="10 11">NCTC13294</strain>
    </source>
</reference>
<dbReference type="InterPro" id="IPR036631">
    <property type="entry name" value="MGMT_N_sf"/>
</dbReference>
<dbReference type="InterPro" id="IPR036217">
    <property type="entry name" value="MethylDNA_cys_MeTrfase_DNAb"/>
</dbReference>
<keyword evidence="5 10" id="KW-0808">Transferase</keyword>
<evidence type="ECO:0000259" key="9">
    <source>
        <dbReference type="Pfam" id="PF01035"/>
    </source>
</evidence>
<dbReference type="PROSITE" id="PS00374">
    <property type="entry name" value="MGMT"/>
    <property type="match status" value="1"/>
</dbReference>
<gene>
    <name evidence="10" type="primary">ogt</name>
    <name evidence="10" type="ORF">NCTC13294_00530</name>
</gene>
<evidence type="ECO:0000313" key="10">
    <source>
        <dbReference type="EMBL" id="SUX19508.1"/>
    </source>
</evidence>
<dbReference type="AlphaFoldDB" id="A0A381E146"/>
<evidence type="ECO:0000256" key="8">
    <source>
        <dbReference type="ARBA" id="ARBA00049348"/>
    </source>
</evidence>
<proteinExistence type="inferred from homology"/>
<sequence>MNVIRTQIYPSPTGDLLLGDWRGELVLCDWLLSTNGYASDSRVPHHLQAVMQEAVTDLLCETVAQLNAYFVGHLRTFDLPLHGAGTPFQQSVWLALREIPYGVTRSYQDIACAIGNPRGTRAVAGAIRHNPLSVIVPCHRVIGKNGQLTGYNGGTGALYIKERLLALEQRVAASAAPKN</sequence>
<evidence type="ECO:0000256" key="7">
    <source>
        <dbReference type="ARBA" id="ARBA00023204"/>
    </source>
</evidence>
<dbReference type="OrthoDB" id="9811249at2"/>
<evidence type="ECO:0000313" key="11">
    <source>
        <dbReference type="Proteomes" id="UP000254572"/>
    </source>
</evidence>
<comment type="similarity">
    <text evidence="2">Belongs to the MGMT family.</text>
</comment>
<dbReference type="EMBL" id="UFUW01000001">
    <property type="protein sequence ID" value="SUX19508.1"/>
    <property type="molecule type" value="Genomic_DNA"/>
</dbReference>
<keyword evidence="6" id="KW-0227">DNA damage</keyword>
<dbReference type="PANTHER" id="PTHR10815">
    <property type="entry name" value="METHYLATED-DNA--PROTEIN-CYSTEINE METHYLTRANSFERASE"/>
    <property type="match status" value="1"/>
</dbReference>
<dbReference type="SUPFAM" id="SSF46767">
    <property type="entry name" value="Methylated DNA-protein cysteine methyltransferase, C-terminal domain"/>
    <property type="match status" value="1"/>
</dbReference>
<evidence type="ECO:0000256" key="4">
    <source>
        <dbReference type="ARBA" id="ARBA00022603"/>
    </source>
</evidence>
<dbReference type="EC" id="2.1.1.63" evidence="3"/>
<dbReference type="SUPFAM" id="SSF53155">
    <property type="entry name" value="Methylated DNA-protein cysteine methyltransferase domain"/>
    <property type="match status" value="1"/>
</dbReference>
<dbReference type="InterPro" id="IPR036388">
    <property type="entry name" value="WH-like_DNA-bd_sf"/>
</dbReference>
<keyword evidence="11" id="KW-1185">Reference proteome</keyword>
<dbReference type="GO" id="GO:0006281">
    <property type="term" value="P:DNA repair"/>
    <property type="evidence" value="ECO:0007669"/>
    <property type="project" value="UniProtKB-KW"/>
</dbReference>
<dbReference type="Proteomes" id="UP000254572">
    <property type="component" value="Unassembled WGS sequence"/>
</dbReference>
<dbReference type="GO" id="GO:0003908">
    <property type="term" value="F:methylated-DNA-[protein]-cysteine S-methyltransferase activity"/>
    <property type="evidence" value="ECO:0007669"/>
    <property type="project" value="UniProtKB-EC"/>
</dbReference>
<keyword evidence="4 10" id="KW-0489">Methyltransferase</keyword>
<dbReference type="FunFam" id="1.10.10.10:FF:000214">
    <property type="entry name" value="Methylated-DNA--protein-cysteine methyltransferase"/>
    <property type="match status" value="1"/>
</dbReference>
<feature type="domain" description="Methylated-DNA-[protein]-cysteine S-methyltransferase DNA binding" evidence="9">
    <location>
        <begin position="87"/>
        <end position="169"/>
    </location>
</feature>
<dbReference type="InterPro" id="IPR001497">
    <property type="entry name" value="MethylDNA_cys_MeTrfase_AS"/>
</dbReference>
<name>A0A381E146_9GAMM</name>
<dbReference type="RefSeq" id="WP_115610808.1">
    <property type="nucleotide sequence ID" value="NZ_JBHLZC010000001.1"/>
</dbReference>
<evidence type="ECO:0000256" key="2">
    <source>
        <dbReference type="ARBA" id="ARBA00008711"/>
    </source>
</evidence>
<dbReference type="PANTHER" id="PTHR10815:SF5">
    <property type="entry name" value="METHYLATED-DNA--PROTEIN-CYSTEINE METHYLTRANSFERASE"/>
    <property type="match status" value="1"/>
</dbReference>
<protein>
    <recommendedName>
        <fullName evidence="3">methylated-DNA--[protein]-cysteine S-methyltransferase</fullName>
        <ecNumber evidence="3">2.1.1.63</ecNumber>
    </recommendedName>
</protein>
<dbReference type="Gene3D" id="1.10.10.10">
    <property type="entry name" value="Winged helix-like DNA-binding domain superfamily/Winged helix DNA-binding domain"/>
    <property type="match status" value="1"/>
</dbReference>
<keyword evidence="7" id="KW-0234">DNA repair</keyword>
<evidence type="ECO:0000256" key="6">
    <source>
        <dbReference type="ARBA" id="ARBA00022763"/>
    </source>
</evidence>
<dbReference type="NCBIfam" id="TIGR00589">
    <property type="entry name" value="ogt"/>
    <property type="match status" value="1"/>
</dbReference>
<dbReference type="Gene3D" id="3.30.160.70">
    <property type="entry name" value="Methylated DNA-protein cysteine methyltransferase domain"/>
    <property type="match status" value="1"/>
</dbReference>
<organism evidence="10 11">
    <name type="scientific">Cardiobacterium valvarum</name>
    <dbReference type="NCBI Taxonomy" id="194702"/>
    <lineage>
        <taxon>Bacteria</taxon>
        <taxon>Pseudomonadati</taxon>
        <taxon>Pseudomonadota</taxon>
        <taxon>Gammaproteobacteria</taxon>
        <taxon>Cardiobacteriales</taxon>
        <taxon>Cardiobacteriaceae</taxon>
        <taxon>Cardiobacterium</taxon>
    </lineage>
</organism>
<evidence type="ECO:0000256" key="1">
    <source>
        <dbReference type="ARBA" id="ARBA00001286"/>
    </source>
</evidence>
<comment type="catalytic activity">
    <reaction evidence="8">
        <text>a 6-O-methyl-2'-deoxyguanosine in DNA + L-cysteinyl-[protein] = S-methyl-L-cysteinyl-[protein] + a 2'-deoxyguanosine in DNA</text>
        <dbReference type="Rhea" id="RHEA:24000"/>
        <dbReference type="Rhea" id="RHEA-COMP:10131"/>
        <dbReference type="Rhea" id="RHEA-COMP:10132"/>
        <dbReference type="Rhea" id="RHEA-COMP:11367"/>
        <dbReference type="Rhea" id="RHEA-COMP:11368"/>
        <dbReference type="ChEBI" id="CHEBI:29950"/>
        <dbReference type="ChEBI" id="CHEBI:82612"/>
        <dbReference type="ChEBI" id="CHEBI:85445"/>
        <dbReference type="ChEBI" id="CHEBI:85448"/>
        <dbReference type="EC" id="2.1.1.63"/>
    </reaction>
</comment>
<dbReference type="Pfam" id="PF01035">
    <property type="entry name" value="DNA_binding_1"/>
    <property type="match status" value="1"/>
</dbReference>
<evidence type="ECO:0000256" key="3">
    <source>
        <dbReference type="ARBA" id="ARBA00011918"/>
    </source>
</evidence>